<dbReference type="OrthoDB" id="9810181at2"/>
<sequence>MNDQLIALFITFILVAIIVVIGFMSGRDKKVRSSVEEWSVGGRNFGGLLVWFLVGADLYTAYTFLGLTSSAYTSGSLIFFAIPYSILAYFISYFFLPKLWAVAKEYRFTTLADYARGRFDSKLLSALIAIVGVLMLIPYICLQLSGLQDTLQVAGKGYINVQVIVIVSFLLVGLYTFFSGIKGPTYTAIIKDILVWAIMLFMIVSLPMIHFNGWNPMISHITKEAPQLLTIPSSGPKAFPWFITSAIVSALALFMWAHAATGVFTAKSANAIRKNAMFLPLYNIILTLVIFLGFIAYMVLPKGTNPRFALLELIHMSYGGVAQGLAYATIALASLIPCSIMAVGASNLFANNIYRDLINPSVNGARLTMITRCMVFVVIGLALLFGIFFPTALVSLQLLGVAGMVQIFPAIVFSLFWKKQTREATIAGLVVGVIVTFSMYFAGKSFGINEGFWGLVSNIVILLLLNPFFSKRAGTNAIKQFLFQK</sequence>
<dbReference type="InterPro" id="IPR001734">
    <property type="entry name" value="Na/solute_symporter"/>
</dbReference>
<comment type="caution">
    <text evidence="9">The sequence shown here is derived from an EMBL/GenBank/DDBJ whole genome shotgun (WGS) entry which is preliminary data.</text>
</comment>
<dbReference type="PATRIC" id="fig|1196324.3.peg.2856"/>
<evidence type="ECO:0000256" key="4">
    <source>
        <dbReference type="ARBA" id="ARBA00022692"/>
    </source>
</evidence>
<dbReference type="EMBL" id="AKKV01000030">
    <property type="protein sequence ID" value="EIT84803.1"/>
    <property type="molecule type" value="Genomic_DNA"/>
</dbReference>
<gene>
    <name evidence="9" type="ORF">A374_13965</name>
</gene>
<dbReference type="CDD" id="cd10322">
    <property type="entry name" value="SLC5sbd"/>
    <property type="match status" value="1"/>
</dbReference>
<dbReference type="Proteomes" id="UP000004080">
    <property type="component" value="Unassembled WGS sequence"/>
</dbReference>
<dbReference type="InterPro" id="IPR038377">
    <property type="entry name" value="Na/Glc_symporter_sf"/>
</dbReference>
<feature type="transmembrane region" description="Helical" evidence="8">
    <location>
        <begin position="325"/>
        <end position="349"/>
    </location>
</feature>
<evidence type="ECO:0000256" key="1">
    <source>
        <dbReference type="ARBA" id="ARBA00004141"/>
    </source>
</evidence>
<dbReference type="RefSeq" id="WP_007202871.1">
    <property type="nucleotide sequence ID" value="NZ_AKKV01000030.1"/>
</dbReference>
<dbReference type="eggNOG" id="COG0591">
    <property type="taxonomic scope" value="Bacteria"/>
</dbReference>
<dbReference type="PANTHER" id="PTHR48086:SF8">
    <property type="entry name" value="MONOCARBOXYLIC ACID PERMEASE"/>
    <property type="match status" value="1"/>
</dbReference>
<evidence type="ECO:0000256" key="7">
    <source>
        <dbReference type="RuleBase" id="RU362091"/>
    </source>
</evidence>
<dbReference type="Gene3D" id="1.20.1730.10">
    <property type="entry name" value="Sodium/glucose cotransporter"/>
    <property type="match status" value="1"/>
</dbReference>
<feature type="transmembrane region" description="Helical" evidence="8">
    <location>
        <begin position="452"/>
        <end position="469"/>
    </location>
</feature>
<evidence type="ECO:0000313" key="9">
    <source>
        <dbReference type="EMBL" id="EIT84803.1"/>
    </source>
</evidence>
<evidence type="ECO:0000256" key="8">
    <source>
        <dbReference type="SAM" id="Phobius"/>
    </source>
</evidence>
<feature type="transmembrane region" description="Helical" evidence="8">
    <location>
        <begin position="6"/>
        <end position="24"/>
    </location>
</feature>
<keyword evidence="6 8" id="KW-0472">Membrane</keyword>
<feature type="transmembrane region" description="Helical" evidence="8">
    <location>
        <begin position="193"/>
        <end position="211"/>
    </location>
</feature>
<keyword evidence="5 8" id="KW-1133">Transmembrane helix</keyword>
<accession>I8UDB3</accession>
<protein>
    <submittedName>
        <fullName evidence="9">Putative Na+/metabolite permease</fullName>
    </submittedName>
</protein>
<proteinExistence type="inferred from homology"/>
<evidence type="ECO:0000256" key="6">
    <source>
        <dbReference type="ARBA" id="ARBA00023136"/>
    </source>
</evidence>
<dbReference type="Pfam" id="PF00474">
    <property type="entry name" value="SSF"/>
    <property type="match status" value="1"/>
</dbReference>
<feature type="transmembrane region" description="Helical" evidence="8">
    <location>
        <begin position="77"/>
        <end position="102"/>
    </location>
</feature>
<dbReference type="PROSITE" id="PS50283">
    <property type="entry name" value="NA_SOLUT_SYMP_3"/>
    <property type="match status" value="1"/>
</dbReference>
<evidence type="ECO:0000256" key="3">
    <source>
        <dbReference type="ARBA" id="ARBA00022448"/>
    </source>
</evidence>
<dbReference type="GO" id="GO:0005886">
    <property type="term" value="C:plasma membrane"/>
    <property type="evidence" value="ECO:0007669"/>
    <property type="project" value="TreeGrafter"/>
</dbReference>
<keyword evidence="4 8" id="KW-0812">Transmembrane</keyword>
<organism evidence="9 10">
    <name type="scientific">Fictibacillus macauensis ZFHKF-1</name>
    <dbReference type="NCBI Taxonomy" id="1196324"/>
    <lineage>
        <taxon>Bacteria</taxon>
        <taxon>Bacillati</taxon>
        <taxon>Bacillota</taxon>
        <taxon>Bacilli</taxon>
        <taxon>Bacillales</taxon>
        <taxon>Fictibacillaceae</taxon>
        <taxon>Fictibacillus</taxon>
    </lineage>
</organism>
<dbReference type="InterPro" id="IPR050277">
    <property type="entry name" value="Sodium:Solute_Symporter"/>
</dbReference>
<keyword evidence="10" id="KW-1185">Reference proteome</keyword>
<feature type="transmembrane region" description="Helical" evidence="8">
    <location>
        <begin position="424"/>
        <end position="446"/>
    </location>
</feature>
<feature type="transmembrane region" description="Helical" evidence="8">
    <location>
        <begin position="157"/>
        <end position="181"/>
    </location>
</feature>
<dbReference type="PANTHER" id="PTHR48086">
    <property type="entry name" value="SODIUM/PROLINE SYMPORTER-RELATED"/>
    <property type="match status" value="1"/>
</dbReference>
<feature type="transmembrane region" description="Helical" evidence="8">
    <location>
        <begin position="45"/>
        <end position="65"/>
    </location>
</feature>
<feature type="transmembrane region" description="Helical" evidence="8">
    <location>
        <begin position="278"/>
        <end position="300"/>
    </location>
</feature>
<feature type="transmembrane region" description="Helical" evidence="8">
    <location>
        <begin position="369"/>
        <end position="389"/>
    </location>
</feature>
<reference evidence="9 10" key="1">
    <citation type="journal article" date="2012" name="J. Bacteriol.">
        <title>Genome of Bacillus macauensis ZFHKF-1, a Long-Chain-Forming Bacterium.</title>
        <authorList>
            <person name="Cai L."/>
            <person name="Zhang T."/>
        </authorList>
    </citation>
    <scope>NUCLEOTIDE SEQUENCE [LARGE SCALE GENOMIC DNA]</scope>
    <source>
        <strain evidence="9 10">ZFHKF-1</strain>
    </source>
</reference>
<evidence type="ECO:0000256" key="2">
    <source>
        <dbReference type="ARBA" id="ARBA00006434"/>
    </source>
</evidence>
<dbReference type="STRING" id="1196324.A374_13965"/>
<dbReference type="GO" id="GO:0022857">
    <property type="term" value="F:transmembrane transporter activity"/>
    <property type="evidence" value="ECO:0007669"/>
    <property type="project" value="InterPro"/>
</dbReference>
<feature type="transmembrane region" description="Helical" evidence="8">
    <location>
        <begin position="395"/>
        <end position="417"/>
    </location>
</feature>
<feature type="transmembrane region" description="Helical" evidence="8">
    <location>
        <begin position="238"/>
        <end position="257"/>
    </location>
</feature>
<feature type="transmembrane region" description="Helical" evidence="8">
    <location>
        <begin position="123"/>
        <end position="145"/>
    </location>
</feature>
<evidence type="ECO:0000313" key="10">
    <source>
        <dbReference type="Proteomes" id="UP000004080"/>
    </source>
</evidence>
<name>I8UDB3_9BACL</name>
<keyword evidence="3" id="KW-0813">Transport</keyword>
<evidence type="ECO:0000256" key="5">
    <source>
        <dbReference type="ARBA" id="ARBA00022989"/>
    </source>
</evidence>
<dbReference type="AlphaFoldDB" id="I8UDB3"/>
<comment type="subcellular location">
    <subcellularLocation>
        <location evidence="1">Membrane</location>
        <topology evidence="1">Multi-pass membrane protein</topology>
    </subcellularLocation>
</comment>
<comment type="similarity">
    <text evidence="2 7">Belongs to the sodium:solute symporter (SSF) (TC 2.A.21) family.</text>
</comment>